<dbReference type="EMBL" id="BTGU01003310">
    <property type="protein sequence ID" value="GMN30233.1"/>
    <property type="molecule type" value="Genomic_DNA"/>
</dbReference>
<feature type="region of interest" description="Disordered" evidence="1">
    <location>
        <begin position="485"/>
        <end position="552"/>
    </location>
</feature>
<gene>
    <name evidence="2" type="ORF">TIFTF001_044418</name>
    <name evidence="3" type="ORF">TIFTF001_044422</name>
    <name evidence="4" type="ORF">TIFTF001_044428</name>
    <name evidence="5" type="ORF">TIFTF001_044432</name>
</gene>
<proteinExistence type="predicted"/>
<feature type="compositionally biased region" description="Basic and acidic residues" evidence="1">
    <location>
        <begin position="485"/>
        <end position="539"/>
    </location>
</feature>
<protein>
    <submittedName>
        <fullName evidence="5">Uncharacterized protein</fullName>
    </submittedName>
</protein>
<evidence type="ECO:0000256" key="1">
    <source>
        <dbReference type="SAM" id="MobiDB-lite"/>
    </source>
</evidence>
<dbReference type="EMBL" id="BTGU01003307">
    <property type="protein sequence ID" value="GMN30149.1"/>
    <property type="molecule type" value="Genomic_DNA"/>
</dbReference>
<dbReference type="EMBL" id="BTGU01003308">
    <property type="protein sequence ID" value="GMN30186.1"/>
    <property type="molecule type" value="Genomic_DNA"/>
</dbReference>
<evidence type="ECO:0000313" key="3">
    <source>
        <dbReference type="EMBL" id="GMN30186.1"/>
    </source>
</evidence>
<evidence type="ECO:0000313" key="5">
    <source>
        <dbReference type="EMBL" id="GMN30233.1"/>
    </source>
</evidence>
<dbReference type="Proteomes" id="UP001187192">
    <property type="component" value="Unassembled WGS sequence"/>
</dbReference>
<reference evidence="5" key="1">
    <citation type="submission" date="2023-07" db="EMBL/GenBank/DDBJ databases">
        <title>draft genome sequence of fig (Ficus carica).</title>
        <authorList>
            <person name="Takahashi T."/>
            <person name="Nishimura K."/>
        </authorList>
    </citation>
    <scope>NUCLEOTIDE SEQUENCE</scope>
</reference>
<dbReference type="EMBL" id="BTGU01003309">
    <property type="protein sequence ID" value="GMN30202.1"/>
    <property type="molecule type" value="Genomic_DNA"/>
</dbReference>
<dbReference type="SUPFAM" id="SSF57997">
    <property type="entry name" value="Tropomyosin"/>
    <property type="match status" value="1"/>
</dbReference>
<evidence type="ECO:0000313" key="4">
    <source>
        <dbReference type="EMBL" id="GMN30202.1"/>
    </source>
</evidence>
<comment type="caution">
    <text evidence="5">The sequence shown here is derived from an EMBL/GenBank/DDBJ whole genome shotgun (WGS) entry which is preliminary data.</text>
</comment>
<name>A0AA88CQ11_FICCA</name>
<organism evidence="5 6">
    <name type="scientific">Ficus carica</name>
    <name type="common">Common fig</name>
    <dbReference type="NCBI Taxonomy" id="3494"/>
    <lineage>
        <taxon>Eukaryota</taxon>
        <taxon>Viridiplantae</taxon>
        <taxon>Streptophyta</taxon>
        <taxon>Embryophyta</taxon>
        <taxon>Tracheophyta</taxon>
        <taxon>Spermatophyta</taxon>
        <taxon>Magnoliopsida</taxon>
        <taxon>eudicotyledons</taxon>
        <taxon>Gunneridae</taxon>
        <taxon>Pentapetalae</taxon>
        <taxon>rosids</taxon>
        <taxon>fabids</taxon>
        <taxon>Rosales</taxon>
        <taxon>Moraceae</taxon>
        <taxon>Ficeae</taxon>
        <taxon>Ficus</taxon>
    </lineage>
</organism>
<sequence>MPPAGEPVQTRQRNRGRSLHVNGLPVYRMADREMVDRAGDRLIYSVDYFTTAVTLSYLAALREEFEIPNDVELIVPGPNDLPSQPPPSCITLSTEFFRAGLRLPFHAFLRRTLTRLNVSPMQLNANTYRILISCYILWAKNFVTKLPFRAFQNLYRMKLAPASSGSYYFQGGRWLYGHLPYGEVREGEWVPITFRRGYVWTRGSYVEAGSLDKIDILREKADPERNQHRLLSPMSLEKYHWFGSSSTSGKPDDLPRTAQPGEVTVASRMPNPVMHYHARTVVMVEVATTSGRSKVPWGVPVAPSHGHQSGSSSPRTWGPRVADEDMDLVFRQLFPARGLWIEGCFAIHVFLWSDHNRVLTIFCLHLQNQQWPSRNSEGVSALATRIGWPGYKRSPKPVMVARAEQGLRQAAQEKISRSLSCLPPGVDGKTPGLVILAESSHRSDPLKANSDLVNKLVEAVCLAFSGNVAVRDLFNRIEEKVTSLDSKAKSVRSAEKSVEERAKATEEKVKDAEKRASQAESARRKAEEARQDAEKRASQTEDDLATARSEQS</sequence>
<accession>A0AA88CQ11</accession>
<evidence type="ECO:0000313" key="6">
    <source>
        <dbReference type="Proteomes" id="UP001187192"/>
    </source>
</evidence>
<evidence type="ECO:0000313" key="2">
    <source>
        <dbReference type="EMBL" id="GMN30149.1"/>
    </source>
</evidence>
<dbReference type="AlphaFoldDB" id="A0AA88CQ11"/>
<keyword evidence="6" id="KW-1185">Reference proteome</keyword>